<feature type="region of interest" description="Disordered" evidence="1">
    <location>
        <begin position="62"/>
        <end position="90"/>
    </location>
</feature>
<dbReference type="RefSeq" id="XP_007738809.1">
    <property type="nucleotide sequence ID" value="XM_007740619.1"/>
</dbReference>
<feature type="compositionally biased region" description="Acidic residues" evidence="1">
    <location>
        <begin position="63"/>
        <end position="81"/>
    </location>
</feature>
<accession>W9Y370</accession>
<evidence type="ECO:0000313" key="2">
    <source>
        <dbReference type="EMBL" id="EXJ76884.1"/>
    </source>
</evidence>
<evidence type="ECO:0000313" key="3">
    <source>
        <dbReference type="Proteomes" id="UP000019478"/>
    </source>
</evidence>
<sequence length="90" mass="10378">MTVEHVILKCRRWNELRARVIRNNAGDSLAAILSTRQGCLEAARLVLATDLLAQYRNYREVGEEGDEGEIATRDEEEEMEREGESEQERE</sequence>
<gene>
    <name evidence="2" type="ORF">A1O3_10529</name>
</gene>
<dbReference type="Proteomes" id="UP000019478">
    <property type="component" value="Unassembled WGS sequence"/>
</dbReference>
<dbReference type="AlphaFoldDB" id="W9Y370"/>
<dbReference type="GeneID" id="19174609"/>
<reference evidence="2 3" key="1">
    <citation type="submission" date="2013-03" db="EMBL/GenBank/DDBJ databases">
        <title>The Genome Sequence of Capronia epimyces CBS 606.96.</title>
        <authorList>
            <consortium name="The Broad Institute Genomics Platform"/>
            <person name="Cuomo C."/>
            <person name="de Hoog S."/>
            <person name="Gorbushina A."/>
            <person name="Walker B."/>
            <person name="Young S.K."/>
            <person name="Zeng Q."/>
            <person name="Gargeya S."/>
            <person name="Fitzgerald M."/>
            <person name="Haas B."/>
            <person name="Abouelleil A."/>
            <person name="Allen A.W."/>
            <person name="Alvarado L."/>
            <person name="Arachchi H.M."/>
            <person name="Berlin A.M."/>
            <person name="Chapman S.B."/>
            <person name="Gainer-Dewar J."/>
            <person name="Goldberg J."/>
            <person name="Griggs A."/>
            <person name="Gujja S."/>
            <person name="Hansen M."/>
            <person name="Howarth C."/>
            <person name="Imamovic A."/>
            <person name="Ireland A."/>
            <person name="Larimer J."/>
            <person name="McCowan C."/>
            <person name="Murphy C."/>
            <person name="Pearson M."/>
            <person name="Poon T.W."/>
            <person name="Priest M."/>
            <person name="Roberts A."/>
            <person name="Saif S."/>
            <person name="Shea T."/>
            <person name="Sisk P."/>
            <person name="Sykes S."/>
            <person name="Wortman J."/>
            <person name="Nusbaum C."/>
            <person name="Birren B."/>
        </authorList>
    </citation>
    <scope>NUCLEOTIDE SEQUENCE [LARGE SCALE GENOMIC DNA]</scope>
    <source>
        <strain evidence="2 3">CBS 606.96</strain>
    </source>
</reference>
<protein>
    <submittedName>
        <fullName evidence="2">Uncharacterized protein</fullName>
    </submittedName>
</protein>
<comment type="caution">
    <text evidence="2">The sequence shown here is derived from an EMBL/GenBank/DDBJ whole genome shotgun (WGS) entry which is preliminary data.</text>
</comment>
<evidence type="ECO:0000256" key="1">
    <source>
        <dbReference type="SAM" id="MobiDB-lite"/>
    </source>
</evidence>
<organism evidence="2 3">
    <name type="scientific">Capronia epimyces CBS 606.96</name>
    <dbReference type="NCBI Taxonomy" id="1182542"/>
    <lineage>
        <taxon>Eukaryota</taxon>
        <taxon>Fungi</taxon>
        <taxon>Dikarya</taxon>
        <taxon>Ascomycota</taxon>
        <taxon>Pezizomycotina</taxon>
        <taxon>Eurotiomycetes</taxon>
        <taxon>Chaetothyriomycetidae</taxon>
        <taxon>Chaetothyriales</taxon>
        <taxon>Herpotrichiellaceae</taxon>
        <taxon>Capronia</taxon>
    </lineage>
</organism>
<name>W9Y370_9EURO</name>
<keyword evidence="3" id="KW-1185">Reference proteome</keyword>
<dbReference type="EMBL" id="AMGY01000012">
    <property type="protein sequence ID" value="EXJ76884.1"/>
    <property type="molecule type" value="Genomic_DNA"/>
</dbReference>
<dbReference type="OrthoDB" id="4821037at2759"/>
<proteinExistence type="predicted"/>
<dbReference type="HOGENOM" id="CLU_2440632_0_0_1"/>